<dbReference type="OrthoDB" id="3142434at2759"/>
<evidence type="ECO:0000313" key="4">
    <source>
        <dbReference type="Proteomes" id="UP000195521"/>
    </source>
</evidence>
<comment type="caution">
    <text evidence="3">The sequence shown here is derived from an EMBL/GenBank/DDBJ whole genome shotgun (WGS) entry which is preliminary data.</text>
</comment>
<dbReference type="GO" id="GO:0000462">
    <property type="term" value="P:maturation of SSU-rRNA from tricistronic rRNA transcript (SSU-rRNA, 5.8S rRNA, LSU-rRNA)"/>
    <property type="evidence" value="ECO:0007669"/>
    <property type="project" value="TreeGrafter"/>
</dbReference>
<evidence type="ECO:0000256" key="2">
    <source>
        <dbReference type="SAM" id="MobiDB-lite"/>
    </source>
</evidence>
<dbReference type="GeneID" id="39745709"/>
<keyword evidence="4" id="KW-1185">Reference proteome</keyword>
<dbReference type="InterPro" id="IPR001680">
    <property type="entry name" value="WD40_rpt"/>
</dbReference>
<gene>
    <name evidence="3" type="ORF">PGO_011590</name>
</gene>
<dbReference type="InterPro" id="IPR036322">
    <property type="entry name" value="WD40_repeat_dom_sf"/>
</dbReference>
<reference evidence="4" key="1">
    <citation type="submission" date="2017-04" db="EMBL/GenBank/DDBJ databases">
        <title>Plasmodium gonderi genome.</title>
        <authorList>
            <person name="Arisue N."/>
            <person name="Honma H."/>
            <person name="Kawai S."/>
            <person name="Tougan T."/>
            <person name="Tanabe K."/>
            <person name="Horii T."/>
        </authorList>
    </citation>
    <scope>NUCLEOTIDE SEQUENCE [LARGE SCALE GENOMIC DNA]</scope>
    <source>
        <strain evidence="4">ATCC 30045</strain>
    </source>
</reference>
<keyword evidence="1" id="KW-0853">WD repeat</keyword>
<dbReference type="GO" id="GO:0034388">
    <property type="term" value="C:Pwp2p-containing subcomplex of 90S preribosome"/>
    <property type="evidence" value="ECO:0007669"/>
    <property type="project" value="TreeGrafter"/>
</dbReference>
<dbReference type="EMBL" id="BDQF01000001">
    <property type="protein sequence ID" value="GAW79011.1"/>
    <property type="molecule type" value="Genomic_DNA"/>
</dbReference>
<evidence type="ECO:0000256" key="1">
    <source>
        <dbReference type="PROSITE-ProRule" id="PRU00221"/>
    </source>
</evidence>
<name>A0A1Y1J928_PLAGO</name>
<dbReference type="Proteomes" id="UP000195521">
    <property type="component" value="Unassembled WGS sequence"/>
</dbReference>
<dbReference type="PANTHER" id="PTHR19858:SF0">
    <property type="entry name" value="PERIODIC TRYPTOPHAN PROTEIN 2 HOMOLOG"/>
    <property type="match status" value="1"/>
</dbReference>
<dbReference type="SUPFAM" id="SSF50978">
    <property type="entry name" value="WD40 repeat-like"/>
    <property type="match status" value="1"/>
</dbReference>
<dbReference type="OMA" id="VYEWQSE"/>
<dbReference type="PANTHER" id="PTHR19858">
    <property type="entry name" value="WD40 REPEAT PROTEIN"/>
    <property type="match status" value="1"/>
</dbReference>
<dbReference type="GO" id="GO:0000028">
    <property type="term" value="P:ribosomal small subunit assembly"/>
    <property type="evidence" value="ECO:0007669"/>
    <property type="project" value="TreeGrafter"/>
</dbReference>
<dbReference type="InterPro" id="IPR027145">
    <property type="entry name" value="PWP2"/>
</dbReference>
<sequence>MMNYNLSNICGCVYTGGKIQFSEDGNSLFVPVSNRVNVYDLNDNKCNTLKSENKNDLRHIVIHPNMEIAITIDKFEYGCIINLLKDQIISRILFKSKTGIITSFNYNNIFTPQEEQDSVNCALFTHNGKYFLIGIGRRVIIWKSPNKNNNYKLVKYNDICYHSLNVTSIDVSEDDQFFISTSYDLTIRIHTIERRRKTRPTILTGNKTTIVAAYFSKGGHFIFSVNKSGLILLWSYETTGEAVAHQADRVDNVDHANHSDAADHANHANHLDAADHANHDNHSDAADHADHADRTGRVRPARRRKAYEKRWWQKKVYFCNQEKNEEVTSVCFNREQNMTVIAYSSGRFGIYKMPEMVSLYTISVSTNSIDDIAISNDGEWIALAESSNGTVIVWEWKSESYIMKQSTTSRNIKCVKFSPIISHLRIGSHIVENANTYHESENFTSKFVIVTGNEDGTIKLYDYISFMNFVTFTAHTDSVTDVCFLPQGNAFISCSLDGTIRAFDLLRYRNFKVYTADYMSDENGETNNRSALSSKFDDDDDDYSNNGALLNQDEEKKKKKKKKKILNGSEKYEKRINVQFLCVSVNLSGNIVAAGGRGNEYIVYIWNIQTGKCIDKLYGHNSPIIKVCFSTSVKNEGIIASCSWSNKVLLWDLYARRNKGSKFDEIVNSHDISYMCFDPRGNDILAICTLNCKIIFWDVQVQEIVGTIEGIRDIKRGQFIGEQFSAIPKMNKKRKKINNLKNGNDKDDEFVNPDELEDEGINTTVNQNSHFTSIDYVQNGNYIIGCANCSVSMYIYDTNLYVLIQIIDLTTNFSIDGIKREISKRYLTEQGTNIYEFDLSDEDGNVQMDKYRIQNRKKKNNMLPGSIDEHYIMNKFKKYKFILNSISISGDDRHVAVACSVGLYVFTKDYQFQYVVPTFLRGAIGEGKKTKNGYKGLIMPLLYEPQFLTEHVTLRNLKLAIKKNEYMKAFILCLALNNYEHMIEVYEKTPYNIIPLCVKMLSKPFVFLLINFIKVLLLNDTLKHIHLHLLYLNSIFTSHFSLFLNANFFVHSDNSTGGGAEGGPKGDDANKNILKRRTYSAHSSDEYRNALLLILKQVFTVYNGLQHLYSNNTHVLRYLSAG</sequence>
<feature type="region of interest" description="Disordered" evidence="2">
    <location>
        <begin position="524"/>
        <end position="556"/>
    </location>
</feature>
<evidence type="ECO:0000313" key="3">
    <source>
        <dbReference type="EMBL" id="GAW79011.1"/>
    </source>
</evidence>
<dbReference type="SMART" id="SM00320">
    <property type="entry name" value="WD40"/>
    <property type="match status" value="10"/>
</dbReference>
<dbReference type="PROSITE" id="PS50294">
    <property type="entry name" value="WD_REPEATS_REGION"/>
    <property type="match status" value="1"/>
</dbReference>
<dbReference type="InterPro" id="IPR015943">
    <property type="entry name" value="WD40/YVTN_repeat-like_dom_sf"/>
</dbReference>
<accession>A0A1Y1J928</accession>
<dbReference type="PROSITE" id="PS50082">
    <property type="entry name" value="WD_REPEATS_2"/>
    <property type="match status" value="1"/>
</dbReference>
<dbReference type="RefSeq" id="XP_028541600.1">
    <property type="nucleotide sequence ID" value="XM_028685799.1"/>
</dbReference>
<feature type="region of interest" description="Disordered" evidence="2">
    <location>
        <begin position="274"/>
        <end position="301"/>
    </location>
</feature>
<evidence type="ECO:0008006" key="5">
    <source>
        <dbReference type="Google" id="ProtNLM"/>
    </source>
</evidence>
<dbReference type="Gene3D" id="2.130.10.10">
    <property type="entry name" value="YVTN repeat-like/Quinoprotein amine dehydrogenase"/>
    <property type="match status" value="3"/>
</dbReference>
<dbReference type="GO" id="GO:0032040">
    <property type="term" value="C:small-subunit processome"/>
    <property type="evidence" value="ECO:0007669"/>
    <property type="project" value="TreeGrafter"/>
</dbReference>
<dbReference type="Pfam" id="PF00400">
    <property type="entry name" value="WD40"/>
    <property type="match status" value="4"/>
</dbReference>
<dbReference type="AlphaFoldDB" id="A0A1Y1J928"/>
<organism evidence="3 4">
    <name type="scientific">Plasmodium gonderi</name>
    <dbReference type="NCBI Taxonomy" id="77519"/>
    <lineage>
        <taxon>Eukaryota</taxon>
        <taxon>Sar</taxon>
        <taxon>Alveolata</taxon>
        <taxon>Apicomplexa</taxon>
        <taxon>Aconoidasida</taxon>
        <taxon>Haemosporida</taxon>
        <taxon>Plasmodiidae</taxon>
        <taxon>Plasmodium</taxon>
        <taxon>Plasmodium (Plasmodium)</taxon>
    </lineage>
</organism>
<feature type="compositionally biased region" description="Basic and acidic residues" evidence="2">
    <location>
        <begin position="274"/>
        <end position="296"/>
    </location>
</feature>
<feature type="repeat" description="WD" evidence="1">
    <location>
        <begin position="472"/>
        <end position="505"/>
    </location>
</feature>
<protein>
    <recommendedName>
        <fullName evidence="5">Periodic tryptophan protein 2</fullName>
    </recommendedName>
</protein>
<dbReference type="SUPFAM" id="SSF69322">
    <property type="entry name" value="Tricorn protease domain 2"/>
    <property type="match status" value="1"/>
</dbReference>
<proteinExistence type="predicted"/>